<feature type="region of interest" description="Disordered" evidence="5">
    <location>
        <begin position="287"/>
        <end position="342"/>
    </location>
</feature>
<dbReference type="Gene3D" id="3.30.900.10">
    <property type="entry name" value="HORMA domain"/>
    <property type="match status" value="1"/>
</dbReference>
<dbReference type="eggNOG" id="KOG4573">
    <property type="taxonomic scope" value="Eukaryota"/>
</dbReference>
<feature type="region of interest" description="Disordered" evidence="5">
    <location>
        <begin position="728"/>
        <end position="784"/>
    </location>
</feature>
<feature type="compositionally biased region" description="Polar residues" evidence="5">
    <location>
        <begin position="484"/>
        <end position="498"/>
    </location>
</feature>
<dbReference type="GO" id="GO:0000407">
    <property type="term" value="C:phagophore assembly site"/>
    <property type="evidence" value="ECO:0007669"/>
    <property type="project" value="TreeGrafter"/>
</dbReference>
<dbReference type="PANTHER" id="PTHR13430">
    <property type="match status" value="1"/>
</dbReference>
<organism evidence="7 8">
    <name type="scientific">Candida maltosa (strain Xu316)</name>
    <name type="common">Yeast</name>
    <dbReference type="NCBI Taxonomy" id="1245528"/>
    <lineage>
        <taxon>Eukaryota</taxon>
        <taxon>Fungi</taxon>
        <taxon>Dikarya</taxon>
        <taxon>Ascomycota</taxon>
        <taxon>Saccharomycotina</taxon>
        <taxon>Pichiomycetes</taxon>
        <taxon>Debaryomycetaceae</taxon>
        <taxon>Candida/Lodderomyces clade</taxon>
        <taxon>Candida</taxon>
    </lineage>
</organism>
<dbReference type="GO" id="GO:1990316">
    <property type="term" value="C:Atg1/ULK1 kinase complex"/>
    <property type="evidence" value="ECO:0007669"/>
    <property type="project" value="InterPro"/>
</dbReference>
<evidence type="ECO:0000313" key="8">
    <source>
        <dbReference type="Proteomes" id="UP000011777"/>
    </source>
</evidence>
<name>M3IQ81_CANMX</name>
<accession>M3IQ81</accession>
<feature type="region of interest" description="Disordered" evidence="5">
    <location>
        <begin position="424"/>
        <end position="518"/>
    </location>
</feature>
<feature type="compositionally biased region" description="Low complexity" evidence="5">
    <location>
        <begin position="464"/>
        <end position="483"/>
    </location>
</feature>
<feature type="region of interest" description="Disordered" evidence="5">
    <location>
        <begin position="578"/>
        <end position="681"/>
    </location>
</feature>
<dbReference type="InterPro" id="IPR040182">
    <property type="entry name" value="ATG13"/>
</dbReference>
<feature type="region of interest" description="Disordered" evidence="5">
    <location>
        <begin position="217"/>
        <end position="246"/>
    </location>
</feature>
<proteinExistence type="inferred from homology"/>
<dbReference type="Pfam" id="PF10033">
    <property type="entry name" value="ATG13"/>
    <property type="match status" value="1"/>
</dbReference>
<dbReference type="InterPro" id="IPR018731">
    <property type="entry name" value="Atg13_N"/>
</dbReference>
<dbReference type="AlphaFoldDB" id="M3IQ81"/>
<dbReference type="GO" id="GO:0000423">
    <property type="term" value="P:mitophagy"/>
    <property type="evidence" value="ECO:0007669"/>
    <property type="project" value="TreeGrafter"/>
</dbReference>
<dbReference type="HOGENOM" id="CLU_366802_0_0_1"/>
<keyword evidence="3 4" id="KW-0072">Autophagy</keyword>
<protein>
    <recommendedName>
        <fullName evidence="2 4">Autophagy-related protein 13</fullName>
    </recommendedName>
</protein>
<feature type="compositionally biased region" description="Low complexity" evidence="5">
    <location>
        <begin position="578"/>
        <end position="589"/>
    </location>
</feature>
<evidence type="ECO:0000313" key="7">
    <source>
        <dbReference type="EMBL" id="EMG48596.1"/>
    </source>
</evidence>
<dbReference type="OMA" id="FHQVGPT"/>
<feature type="compositionally biased region" description="Low complexity" evidence="5">
    <location>
        <begin position="643"/>
        <end position="655"/>
    </location>
</feature>
<dbReference type="GO" id="GO:0005829">
    <property type="term" value="C:cytosol"/>
    <property type="evidence" value="ECO:0007669"/>
    <property type="project" value="TreeGrafter"/>
</dbReference>
<dbReference type="PANTHER" id="PTHR13430:SF4">
    <property type="entry name" value="AUTOPHAGY-RELATED PROTEIN 13"/>
    <property type="match status" value="1"/>
</dbReference>
<dbReference type="Gene3D" id="6.10.140.1900">
    <property type="match status" value="1"/>
</dbReference>
<feature type="compositionally biased region" description="Basic and acidic residues" evidence="5">
    <location>
        <begin position="739"/>
        <end position="750"/>
    </location>
</feature>
<evidence type="ECO:0000256" key="2">
    <source>
        <dbReference type="ARBA" id="ARBA00013801"/>
    </source>
</evidence>
<dbReference type="Proteomes" id="UP000011777">
    <property type="component" value="Unassembled WGS sequence"/>
</dbReference>
<feature type="domain" description="Autophagy-related protein 13 N-terminal" evidence="6">
    <location>
        <begin position="26"/>
        <end position="272"/>
    </location>
</feature>
<sequence length="784" mass="85915">MLSDTKQSPLDDPQSKLQIAKLTQVIQKFFTKSCQIILESRAYPDINTPSLYPTKEESSKLNKWFNLYMNSISELSKDDLKIWKTTDLTNMHPMIIETYIDLRKLPSNQTLVLFDDEKHPWTVAKSGGKKTEVVLERWLIEFEPNNHAMITAATSSTTNFNNFSISDNELPLSYKQAIILFRSIYGYSRLMPAFKVKKNLRNKLPLGNKVLDGNQPISSKGRIGLSKPIINSSSSSSSSSDSHHMTQKFFQPVQTSLGSLKISVAYRNDSDFCIHENEELLSTHFKKHDEQKQQQEEDTTSSEIQSSGKVCRSVSPNSSSKEPSTSPRRMIAPISSQPSNQTAIRIQPFKVGSMSSTSPPSIPTLQNQPILQSSSLERRVSITSNKSTSNASLAAFLRNPRSGTPSTNTIPIVNTNPIYGTSVPRSIGSSVGHEDSFLSNHANTSGGGPTGGAGHGDSTNNTPRFSSSFGSRASRRFSSTSIRQQTPQSDFMGRSNSVDEALSEGGDTNSGDDDIGNFIRMLDSKSDLRLGNNNNNNGSTGGISSSSVAVNDTISKYQLLRSQHQQLTDSINASLVLQSRQSSRKSSLNSPPPQAPSSSSFDQQQQQQQQNVISSIHSRMKDSRVQRGVVGSDDSNKMILLASPRRSSSNVSSPSRYERGRSSSINSKIYSPPPAQPTTTTTMVISSSTSSANGINHNKSSATTAIVSGLATSPSVYDYRSSRYDDVFEDDEGNIDSSGSHDDGDKDKIRGGMNSNHRFSKRGSKDEDEDDLLFTMSDMNSKPF</sequence>
<feature type="compositionally biased region" description="Low complexity" evidence="5">
    <location>
        <begin position="596"/>
        <end position="615"/>
    </location>
</feature>
<comment type="similarity">
    <text evidence="1 4">Belongs to the ATG13 family. Fungi subfamily.</text>
</comment>
<dbReference type="STRING" id="1245528.M3IQ81"/>
<feature type="compositionally biased region" description="Low complexity" evidence="5">
    <location>
        <begin position="301"/>
        <end position="329"/>
    </location>
</feature>
<evidence type="ECO:0000256" key="1">
    <source>
        <dbReference type="ARBA" id="ARBA00005246"/>
    </source>
</evidence>
<reference evidence="7 8" key="1">
    <citation type="submission" date="2013-02" db="EMBL/GenBank/DDBJ databases">
        <title>Genome sequence of Candida maltosa Xu316, a potential industrial strain for xylitol and ethanol production.</title>
        <authorList>
            <person name="Yu J."/>
            <person name="Wang Q."/>
            <person name="Geng X."/>
            <person name="Bao W."/>
            <person name="He P."/>
            <person name="Cai J."/>
        </authorList>
    </citation>
    <scope>NUCLEOTIDE SEQUENCE [LARGE SCALE GENOMIC DNA]</scope>
    <source>
        <strain evidence="8">Xu316</strain>
    </source>
</reference>
<dbReference type="GO" id="GO:0034497">
    <property type="term" value="P:protein localization to phagophore assembly site"/>
    <property type="evidence" value="ECO:0007669"/>
    <property type="project" value="TreeGrafter"/>
</dbReference>
<keyword evidence="8" id="KW-1185">Reference proteome</keyword>
<evidence type="ECO:0000256" key="5">
    <source>
        <dbReference type="SAM" id="MobiDB-lite"/>
    </source>
</evidence>
<dbReference type="OrthoDB" id="70161at2759"/>
<dbReference type="GO" id="GO:0034727">
    <property type="term" value="P:piecemeal microautophagy of the nucleus"/>
    <property type="evidence" value="ECO:0007669"/>
    <property type="project" value="TreeGrafter"/>
</dbReference>
<gene>
    <name evidence="7" type="ORF">G210_0805</name>
</gene>
<dbReference type="InterPro" id="IPR036570">
    <property type="entry name" value="HORMA_dom_sf"/>
</dbReference>
<dbReference type="EMBL" id="AOGT01001029">
    <property type="protein sequence ID" value="EMG48596.1"/>
    <property type="molecule type" value="Genomic_DNA"/>
</dbReference>
<feature type="compositionally biased region" description="Gly residues" evidence="5">
    <location>
        <begin position="445"/>
        <end position="455"/>
    </location>
</feature>
<evidence type="ECO:0000256" key="4">
    <source>
        <dbReference type="RuleBase" id="RU361214"/>
    </source>
</evidence>
<comment type="caution">
    <text evidence="7">The sequence shown here is derived from an EMBL/GenBank/DDBJ whole genome shotgun (WGS) entry which is preliminary data.</text>
</comment>
<evidence type="ECO:0000256" key="3">
    <source>
        <dbReference type="ARBA" id="ARBA00023006"/>
    </source>
</evidence>
<evidence type="ECO:0000259" key="6">
    <source>
        <dbReference type="Pfam" id="PF10033"/>
    </source>
</evidence>